<dbReference type="Proteomes" id="UP000034098">
    <property type="component" value="Unassembled WGS sequence"/>
</dbReference>
<protein>
    <submittedName>
        <fullName evidence="1">LGFP repeat protein</fullName>
    </submittedName>
</protein>
<evidence type="ECO:0000313" key="2">
    <source>
        <dbReference type="Proteomes" id="UP000034098"/>
    </source>
</evidence>
<dbReference type="Pfam" id="PF08310">
    <property type="entry name" value="LGFP"/>
    <property type="match status" value="7"/>
</dbReference>
<dbReference type="PATRIC" id="fig|69370.6.peg.3198"/>
<dbReference type="AlphaFoldDB" id="A0A0M2HB04"/>
<reference evidence="1 2" key="1">
    <citation type="submission" date="2015-02" db="EMBL/GenBank/DDBJ databases">
        <title>Draft genome sequences of ten Microbacterium spp. with emphasis on heavy metal contaminated environments.</title>
        <authorList>
            <person name="Corretto E."/>
        </authorList>
    </citation>
    <scope>NUCLEOTIDE SEQUENCE [LARGE SCALE GENOMIC DNA]</scope>
    <source>
        <strain evidence="1 2">DSM 8608</strain>
    </source>
</reference>
<gene>
    <name evidence="1" type="ORF">RS82_03142</name>
</gene>
<dbReference type="InterPro" id="IPR013207">
    <property type="entry name" value="LGFP"/>
</dbReference>
<organism evidence="1 2">
    <name type="scientific">Microbacterium trichothecenolyticum</name>
    <name type="common">Aureobacterium trichothecenolyticum</name>
    <dbReference type="NCBI Taxonomy" id="69370"/>
    <lineage>
        <taxon>Bacteria</taxon>
        <taxon>Bacillati</taxon>
        <taxon>Actinomycetota</taxon>
        <taxon>Actinomycetes</taxon>
        <taxon>Micrococcales</taxon>
        <taxon>Microbacteriaceae</taxon>
        <taxon>Microbacterium</taxon>
    </lineage>
</organism>
<accession>A0A0M2HB04</accession>
<comment type="caution">
    <text evidence="1">The sequence shown here is derived from an EMBL/GenBank/DDBJ whole genome shotgun (WGS) entry which is preliminary data.</text>
</comment>
<proteinExistence type="predicted"/>
<evidence type="ECO:0000313" key="1">
    <source>
        <dbReference type="EMBL" id="KJL41225.1"/>
    </source>
</evidence>
<name>A0A0M2HB04_MICTR</name>
<sequence>MLVALLIVPAGGAATASPKASTAADAASRPAAALETASQAAASIRPAADLSRFQPGHIISDAIFFDSNAMSEGVIQWFLESQVPRCEPGYTCLRDWYDTSRAVPADAMCAAYPGGARERASTIIYKVAKACGINPQVILATLQKEQGLVTHVWPSDWRYTAAMGQGCPDTAACDARYYGFFNQVYGAAWQLKRYANPPGTSQYFTWYAPGKTWNVRFHPDASCGSSPVYVQNQATSDLYYYTPYQPNAASLRAGSGTGDSCSSYGNRNFFRYFTDWFGDPAIDVFGAILGTWTANGGAGGLMGRPMAPEACDWNPGTTNCSQTFANGTIVWSPAGGSQYIAGAINSVWTSMRSTFGVPLSGESCQWTGAVNCTQRFANGTIVWTPQRGVIYMLGAINATWQQAQGVVGLPIGPESCVWTGEVSCVQEFERGGIVWGPNSGAQYIGAGLYAYWKEAARGTVGLPIGSEVCSWTGDANCVQEFQRGALVWSAVGGLRYMGAGIHAYWKESARNVVGLPIGNESCVWTGDANCVQEFQRGALVWSAVGGLRYLGAGIHAFWKESARSVVGLPTSNETCVWGTGANCVQQFQRGAIVWSAAYGLHYVAGAIHAAWTAASPPIGVPVGDEQCVWSGDVRCVQKFETGSVTWRPATGPIVTRP</sequence>
<keyword evidence="2" id="KW-1185">Reference proteome</keyword>
<dbReference type="EMBL" id="JYJA01000038">
    <property type="protein sequence ID" value="KJL41225.1"/>
    <property type="molecule type" value="Genomic_DNA"/>
</dbReference>